<dbReference type="InterPro" id="IPR028082">
    <property type="entry name" value="Peripla_BP_I"/>
</dbReference>
<sequence>LFAARLMGVAVPQSLSIVGFEDSPFSRQTWPKLTTAQQPNGIIAETAAAAVKLDPTNEEAAFLSLKFDFMLRRRRVQADKADPRATMIPVLREALRQFRTFKGWGAQKSELSHEATQWVLTGRGDRKLKYVRLLHPRPYFRYTPREHPGAEALDLVRALADEALRVPSWHFAEAWENGCQIRWIYECMLSAGLDADNCRRWRDQAILRAERNVLQYGRNLKHSGFHFHLAFSSLRCIRIEWALEEGHAEKAGAMMTDLMDRMGDSPPFYTSVQAQLIKQAGRLNDPKLAARVKRWLGKRRWHPTPETVRWIPMRWPAAKLHGKVPPNPSELTTLQIKGEGEMRIGYSGSVQALGILNRRLYVLSGRSSMLSVYPDPGARERFGYFPLQPDGRPLKEELIVLPYPKVRRDSWVEWAAVCGGKLCVATTRSGLLVFDPAAQRWTTYGAKQG</sequence>
<dbReference type="EMBL" id="LAZR01046160">
    <property type="protein sequence ID" value="KKK97188.1"/>
    <property type="molecule type" value="Genomic_DNA"/>
</dbReference>
<organism evidence="1">
    <name type="scientific">marine sediment metagenome</name>
    <dbReference type="NCBI Taxonomy" id="412755"/>
    <lineage>
        <taxon>unclassified sequences</taxon>
        <taxon>metagenomes</taxon>
        <taxon>ecological metagenomes</taxon>
    </lineage>
</organism>
<evidence type="ECO:0000313" key="1">
    <source>
        <dbReference type="EMBL" id="KKK97188.1"/>
    </source>
</evidence>
<dbReference type="Gene3D" id="3.40.50.2300">
    <property type="match status" value="2"/>
</dbReference>
<feature type="non-terminal residue" evidence="1">
    <location>
        <position position="1"/>
    </location>
</feature>
<gene>
    <name evidence="1" type="ORF">LCGC14_2655250</name>
</gene>
<feature type="non-terminal residue" evidence="1">
    <location>
        <position position="449"/>
    </location>
</feature>
<dbReference type="AlphaFoldDB" id="A0A0F8ZTP2"/>
<protein>
    <submittedName>
        <fullName evidence="1">Uncharacterized protein</fullName>
    </submittedName>
</protein>
<reference evidence="1" key="1">
    <citation type="journal article" date="2015" name="Nature">
        <title>Complex archaea that bridge the gap between prokaryotes and eukaryotes.</title>
        <authorList>
            <person name="Spang A."/>
            <person name="Saw J.H."/>
            <person name="Jorgensen S.L."/>
            <person name="Zaremba-Niedzwiedzka K."/>
            <person name="Martijn J."/>
            <person name="Lind A.E."/>
            <person name="van Eijk R."/>
            <person name="Schleper C."/>
            <person name="Guy L."/>
            <person name="Ettema T.J."/>
        </authorList>
    </citation>
    <scope>NUCLEOTIDE SEQUENCE</scope>
</reference>
<dbReference type="SUPFAM" id="SSF53822">
    <property type="entry name" value="Periplasmic binding protein-like I"/>
    <property type="match status" value="1"/>
</dbReference>
<name>A0A0F8ZTP2_9ZZZZ</name>
<comment type="caution">
    <text evidence="1">The sequence shown here is derived from an EMBL/GenBank/DDBJ whole genome shotgun (WGS) entry which is preliminary data.</text>
</comment>
<proteinExistence type="predicted"/>
<accession>A0A0F8ZTP2</accession>